<feature type="domain" description="Nudix hydrolase" evidence="6">
    <location>
        <begin position="11"/>
        <end position="151"/>
    </location>
</feature>
<accession>D8S4U2</accession>
<dbReference type="STRING" id="88036.D8S4U2"/>
<reference evidence="7 8" key="1">
    <citation type="journal article" date="2011" name="Science">
        <title>The Selaginella genome identifies genetic changes associated with the evolution of vascular plants.</title>
        <authorList>
            <person name="Banks J.A."/>
            <person name="Nishiyama T."/>
            <person name="Hasebe M."/>
            <person name="Bowman J.L."/>
            <person name="Gribskov M."/>
            <person name="dePamphilis C."/>
            <person name="Albert V.A."/>
            <person name="Aono N."/>
            <person name="Aoyama T."/>
            <person name="Ambrose B.A."/>
            <person name="Ashton N.W."/>
            <person name="Axtell M.J."/>
            <person name="Barker E."/>
            <person name="Barker M.S."/>
            <person name="Bennetzen J.L."/>
            <person name="Bonawitz N.D."/>
            <person name="Chapple C."/>
            <person name="Cheng C."/>
            <person name="Correa L.G."/>
            <person name="Dacre M."/>
            <person name="DeBarry J."/>
            <person name="Dreyer I."/>
            <person name="Elias M."/>
            <person name="Engstrom E.M."/>
            <person name="Estelle M."/>
            <person name="Feng L."/>
            <person name="Finet C."/>
            <person name="Floyd S.K."/>
            <person name="Frommer W.B."/>
            <person name="Fujita T."/>
            <person name="Gramzow L."/>
            <person name="Gutensohn M."/>
            <person name="Harholt J."/>
            <person name="Hattori M."/>
            <person name="Heyl A."/>
            <person name="Hirai T."/>
            <person name="Hiwatashi Y."/>
            <person name="Ishikawa M."/>
            <person name="Iwata M."/>
            <person name="Karol K.G."/>
            <person name="Koehler B."/>
            <person name="Kolukisaoglu U."/>
            <person name="Kubo M."/>
            <person name="Kurata T."/>
            <person name="Lalonde S."/>
            <person name="Li K."/>
            <person name="Li Y."/>
            <person name="Litt A."/>
            <person name="Lyons E."/>
            <person name="Manning G."/>
            <person name="Maruyama T."/>
            <person name="Michael T.P."/>
            <person name="Mikami K."/>
            <person name="Miyazaki S."/>
            <person name="Morinaga S."/>
            <person name="Murata T."/>
            <person name="Mueller-Roeber B."/>
            <person name="Nelson D.R."/>
            <person name="Obara M."/>
            <person name="Oguri Y."/>
            <person name="Olmstead R.G."/>
            <person name="Onodera N."/>
            <person name="Petersen B.L."/>
            <person name="Pils B."/>
            <person name="Prigge M."/>
            <person name="Rensing S.A."/>
            <person name="Riano-Pachon D.M."/>
            <person name="Roberts A.W."/>
            <person name="Sato Y."/>
            <person name="Scheller H.V."/>
            <person name="Schulz B."/>
            <person name="Schulz C."/>
            <person name="Shakirov E.V."/>
            <person name="Shibagaki N."/>
            <person name="Shinohara N."/>
            <person name="Shippen D.E."/>
            <person name="Soerensen I."/>
            <person name="Sotooka R."/>
            <person name="Sugimoto N."/>
            <person name="Sugita M."/>
            <person name="Sumikawa N."/>
            <person name="Tanurdzic M."/>
            <person name="Theissen G."/>
            <person name="Ulvskov P."/>
            <person name="Wakazuki S."/>
            <person name="Weng J.K."/>
            <person name="Willats W.W."/>
            <person name="Wipf D."/>
            <person name="Wolf P.G."/>
            <person name="Yang L."/>
            <person name="Zimmer A.D."/>
            <person name="Zhu Q."/>
            <person name="Mitros T."/>
            <person name="Hellsten U."/>
            <person name="Loque D."/>
            <person name="Otillar R."/>
            <person name="Salamov A."/>
            <person name="Schmutz J."/>
            <person name="Shapiro H."/>
            <person name="Lindquist E."/>
            <person name="Lucas S."/>
            <person name="Rokhsar D."/>
            <person name="Grigoriev I.V."/>
        </authorList>
    </citation>
    <scope>NUCLEOTIDE SEQUENCE [LARGE SCALE GENOMIC DNA]</scope>
</reference>
<evidence type="ECO:0000259" key="6">
    <source>
        <dbReference type="PROSITE" id="PS51462"/>
    </source>
</evidence>
<dbReference type="InterPro" id="IPR015797">
    <property type="entry name" value="NUDIX_hydrolase-like_dom_sf"/>
</dbReference>
<protein>
    <recommendedName>
        <fullName evidence="6">Nudix hydrolase domain-containing protein</fullName>
    </recommendedName>
</protein>
<dbReference type="PANTHER" id="PTHR12629">
    <property type="entry name" value="DIPHOSPHOINOSITOL POLYPHOSPHATE PHOSPHOHYDROLASE"/>
    <property type="match status" value="1"/>
</dbReference>
<dbReference type="OMA" id="WYCFVVN"/>
<comment type="similarity">
    <text evidence="2">Belongs to the Nudix hydrolase family.</text>
</comment>
<keyword evidence="3" id="KW-0479">Metal-binding</keyword>
<dbReference type="InterPro" id="IPR047198">
    <property type="entry name" value="DDP-like_NUDIX"/>
</dbReference>
<dbReference type="Proteomes" id="UP000001514">
    <property type="component" value="Unassembled WGS sequence"/>
</dbReference>
<dbReference type="GO" id="GO:0016462">
    <property type="term" value="F:pyrophosphatase activity"/>
    <property type="evidence" value="ECO:0007669"/>
    <property type="project" value="InterPro"/>
</dbReference>
<dbReference type="GO" id="GO:0005737">
    <property type="term" value="C:cytoplasm"/>
    <property type="evidence" value="ECO:0000318"/>
    <property type="project" value="GO_Central"/>
</dbReference>
<evidence type="ECO:0000313" key="7">
    <source>
        <dbReference type="EMBL" id="EFJ20328.1"/>
    </source>
</evidence>
<evidence type="ECO:0000256" key="4">
    <source>
        <dbReference type="ARBA" id="ARBA00022801"/>
    </source>
</evidence>
<name>D8S4U2_SELML</name>
<gene>
    <name evidence="7" type="ORF">SELMODRAFT_443838</name>
</gene>
<sequence>MGAENRYNAQGQRMVAGCIPYRREKDSDTVEILMVRSQNGHNIVFPKGGWEVDESVQDAAIREAQEEAGVHGHVRDELGVWIFHKRSHQQWETNPDGACEVHMFLLEVTQELDTWPEQHRGRVWIDLNEIEKITLERCHHNWMREALGIFIQKQTSSSLIAEASPNEPRHTLSFNASVRCRL</sequence>
<evidence type="ECO:0000256" key="1">
    <source>
        <dbReference type="ARBA" id="ARBA00001946"/>
    </source>
</evidence>
<dbReference type="InParanoid" id="D8S4U2"/>
<dbReference type="EMBL" id="GL377602">
    <property type="protein sequence ID" value="EFJ20328.1"/>
    <property type="molecule type" value="Genomic_DNA"/>
</dbReference>
<dbReference type="KEGG" id="smo:SELMODRAFT_443838"/>
<dbReference type="GO" id="GO:0005634">
    <property type="term" value="C:nucleus"/>
    <property type="evidence" value="ECO:0000318"/>
    <property type="project" value="GO_Central"/>
</dbReference>
<dbReference type="InterPro" id="IPR000086">
    <property type="entry name" value="NUDIX_hydrolase_dom"/>
</dbReference>
<dbReference type="OrthoDB" id="2011998at2759"/>
<dbReference type="GO" id="GO:0046872">
    <property type="term" value="F:metal ion binding"/>
    <property type="evidence" value="ECO:0007669"/>
    <property type="project" value="UniProtKB-KW"/>
</dbReference>
<evidence type="ECO:0000313" key="8">
    <source>
        <dbReference type="Proteomes" id="UP000001514"/>
    </source>
</evidence>
<keyword evidence="8" id="KW-1185">Reference proteome</keyword>
<proteinExistence type="inferred from homology"/>
<dbReference type="HOGENOM" id="CLU_037162_5_2_1"/>
<dbReference type="Gramene" id="EFJ20328">
    <property type="protein sequence ID" value="EFJ20328"/>
    <property type="gene ID" value="SELMODRAFT_443838"/>
</dbReference>
<dbReference type="eggNOG" id="KOG2839">
    <property type="taxonomic scope" value="Eukaryota"/>
</dbReference>
<evidence type="ECO:0000256" key="2">
    <source>
        <dbReference type="ARBA" id="ARBA00005582"/>
    </source>
</evidence>
<dbReference type="SUPFAM" id="SSF55811">
    <property type="entry name" value="Nudix"/>
    <property type="match status" value="1"/>
</dbReference>
<keyword evidence="5" id="KW-0460">Magnesium</keyword>
<evidence type="ECO:0000256" key="5">
    <source>
        <dbReference type="ARBA" id="ARBA00022842"/>
    </source>
</evidence>
<dbReference type="Pfam" id="PF00293">
    <property type="entry name" value="NUDIX"/>
    <property type="match status" value="1"/>
</dbReference>
<organism evidence="8">
    <name type="scientific">Selaginella moellendorffii</name>
    <name type="common">Spikemoss</name>
    <dbReference type="NCBI Taxonomy" id="88036"/>
    <lineage>
        <taxon>Eukaryota</taxon>
        <taxon>Viridiplantae</taxon>
        <taxon>Streptophyta</taxon>
        <taxon>Embryophyta</taxon>
        <taxon>Tracheophyta</taxon>
        <taxon>Lycopodiopsida</taxon>
        <taxon>Selaginellales</taxon>
        <taxon>Selaginellaceae</taxon>
        <taxon>Selaginella</taxon>
    </lineage>
</organism>
<dbReference type="CDD" id="cd04666">
    <property type="entry name" value="NUDIX_DIPP2_like_Nudt4"/>
    <property type="match status" value="1"/>
</dbReference>
<dbReference type="AlphaFoldDB" id="D8S4U2"/>
<keyword evidence="4" id="KW-0378">Hydrolase</keyword>
<dbReference type="Gene3D" id="3.90.79.10">
    <property type="entry name" value="Nucleoside Triphosphate Pyrophosphohydrolase"/>
    <property type="match status" value="1"/>
</dbReference>
<dbReference type="PROSITE" id="PS51462">
    <property type="entry name" value="NUDIX"/>
    <property type="match status" value="1"/>
</dbReference>
<dbReference type="InterPro" id="IPR020084">
    <property type="entry name" value="NUDIX_hydrolase_CS"/>
</dbReference>
<dbReference type="PANTHER" id="PTHR12629:SF0">
    <property type="entry name" value="DIPHOSPHOINOSITOL-POLYPHOSPHATE DIPHOSPHATASE"/>
    <property type="match status" value="1"/>
</dbReference>
<dbReference type="PROSITE" id="PS00893">
    <property type="entry name" value="NUDIX_BOX"/>
    <property type="match status" value="1"/>
</dbReference>
<evidence type="ECO:0000256" key="3">
    <source>
        <dbReference type="ARBA" id="ARBA00022723"/>
    </source>
</evidence>
<comment type="cofactor">
    <cofactor evidence="1">
        <name>Mg(2+)</name>
        <dbReference type="ChEBI" id="CHEBI:18420"/>
    </cofactor>
</comment>